<dbReference type="EMBL" id="CAJNOW010007084">
    <property type="protein sequence ID" value="CAF1503114.1"/>
    <property type="molecule type" value="Genomic_DNA"/>
</dbReference>
<gene>
    <name evidence="8" type="ORF">BYL167_LOCUS19464</name>
    <name evidence="1" type="ORF">CJN711_LOCUS12424</name>
    <name evidence="7" type="ORF">GIL414_LOCUS15240</name>
    <name evidence="2" type="ORF">KQP761_LOCUS14727</name>
    <name evidence="4" type="ORF">MBJ925_LOCUS9815</name>
    <name evidence="9" type="ORF">OVN521_LOCUS27774</name>
    <name evidence="6" type="ORF">SMN809_LOCUS15449</name>
    <name evidence="10" type="ORF">UXM345_LOCUS29934</name>
    <name evidence="5" type="ORF">WKI299_LOCUS33495</name>
    <name evidence="3" type="ORF">XDN619_LOCUS3675</name>
</gene>
<comment type="caution">
    <text evidence="9">The sequence shown here is derived from an EMBL/GenBank/DDBJ whole genome shotgun (WGS) entry which is preliminary data.</text>
</comment>
<evidence type="ECO:0000313" key="8">
    <source>
        <dbReference type="EMBL" id="CAF4108219.1"/>
    </source>
</evidence>
<dbReference type="Proteomes" id="UP000663834">
    <property type="component" value="Unassembled WGS sequence"/>
</dbReference>
<dbReference type="EMBL" id="CAJOBI010006641">
    <property type="protein sequence ID" value="CAF4065655.1"/>
    <property type="molecule type" value="Genomic_DNA"/>
</dbReference>
<dbReference type="EMBL" id="CAJNRG010000578">
    <property type="protein sequence ID" value="CAF2009205.1"/>
    <property type="molecule type" value="Genomic_DNA"/>
</dbReference>
<dbReference type="EMBL" id="CAJOBJ010006650">
    <property type="protein sequence ID" value="CAF4066046.1"/>
    <property type="molecule type" value="Genomic_DNA"/>
</dbReference>
<protein>
    <submittedName>
        <fullName evidence="9">Uncharacterized protein</fullName>
    </submittedName>
</protein>
<dbReference type="OrthoDB" id="10008145at2759"/>
<evidence type="ECO:0000313" key="2">
    <source>
        <dbReference type="EMBL" id="CAF1503114.1"/>
    </source>
</evidence>
<keyword evidence="11" id="KW-1185">Reference proteome</keyword>
<dbReference type="Proteomes" id="UP000663842">
    <property type="component" value="Unassembled WGS sequence"/>
</dbReference>
<evidence type="ECO:0000313" key="3">
    <source>
        <dbReference type="EMBL" id="CAF2009205.1"/>
    </source>
</evidence>
<dbReference type="EMBL" id="CAJNRE010003824">
    <property type="protein sequence ID" value="CAF2029623.1"/>
    <property type="molecule type" value="Genomic_DNA"/>
</dbReference>
<evidence type="ECO:0000313" key="11">
    <source>
        <dbReference type="Proteomes" id="UP000663866"/>
    </source>
</evidence>
<name>A0A820D5H5_9BILA</name>
<dbReference type="Proteomes" id="UP000676336">
    <property type="component" value="Unassembled WGS sequence"/>
</dbReference>
<proteinExistence type="predicted"/>
<evidence type="ECO:0000313" key="5">
    <source>
        <dbReference type="EMBL" id="CAF2181786.1"/>
    </source>
</evidence>
<reference evidence="9" key="1">
    <citation type="submission" date="2021-02" db="EMBL/GenBank/DDBJ databases">
        <authorList>
            <person name="Nowell W R."/>
        </authorList>
    </citation>
    <scope>NUCLEOTIDE SEQUENCE</scope>
</reference>
<dbReference type="Proteomes" id="UP000663856">
    <property type="component" value="Unassembled WGS sequence"/>
</dbReference>
<dbReference type="Proteomes" id="UP000663855">
    <property type="component" value="Unassembled WGS sequence"/>
</dbReference>
<dbReference type="Proteomes" id="UP000681967">
    <property type="component" value="Unassembled WGS sequence"/>
</dbReference>
<evidence type="ECO:0000313" key="9">
    <source>
        <dbReference type="EMBL" id="CAF4227226.1"/>
    </source>
</evidence>
<evidence type="ECO:0000313" key="10">
    <source>
        <dbReference type="EMBL" id="CAF4236423.1"/>
    </source>
</evidence>
<dbReference type="EMBL" id="CAJNOV010005384">
    <property type="protein sequence ID" value="CAF1209064.1"/>
    <property type="molecule type" value="Genomic_DNA"/>
</dbReference>
<dbReference type="EMBL" id="CAJOBF010007588">
    <property type="protein sequence ID" value="CAF4236423.1"/>
    <property type="molecule type" value="Genomic_DNA"/>
</dbReference>
<dbReference type="Proteomes" id="UP000681720">
    <property type="component" value="Unassembled WGS sequence"/>
</dbReference>
<evidence type="ECO:0000313" key="4">
    <source>
        <dbReference type="EMBL" id="CAF2029623.1"/>
    </source>
</evidence>
<dbReference type="EMBL" id="CAJOBH010008266">
    <property type="protein sequence ID" value="CAF4108219.1"/>
    <property type="molecule type" value="Genomic_DNA"/>
</dbReference>
<dbReference type="EMBL" id="CAJOBG010007810">
    <property type="protein sequence ID" value="CAF4227226.1"/>
    <property type="molecule type" value="Genomic_DNA"/>
</dbReference>
<dbReference type="EMBL" id="CAJNRF010015848">
    <property type="protein sequence ID" value="CAF2181786.1"/>
    <property type="molecule type" value="Genomic_DNA"/>
</dbReference>
<dbReference type="AlphaFoldDB" id="A0A820D5H5"/>
<dbReference type="Proteomes" id="UP000663824">
    <property type="component" value="Unassembled WGS sequence"/>
</dbReference>
<accession>A0A820D5H5</accession>
<evidence type="ECO:0000313" key="1">
    <source>
        <dbReference type="EMBL" id="CAF1209064.1"/>
    </source>
</evidence>
<evidence type="ECO:0000313" key="7">
    <source>
        <dbReference type="EMBL" id="CAF4066046.1"/>
    </source>
</evidence>
<evidence type="ECO:0000313" key="6">
    <source>
        <dbReference type="EMBL" id="CAF4065655.1"/>
    </source>
</evidence>
<dbReference type="Proteomes" id="UP000663866">
    <property type="component" value="Unassembled WGS sequence"/>
</dbReference>
<organism evidence="9 11">
    <name type="scientific">Rotaria magnacalcarata</name>
    <dbReference type="NCBI Taxonomy" id="392030"/>
    <lineage>
        <taxon>Eukaryota</taxon>
        <taxon>Metazoa</taxon>
        <taxon>Spiralia</taxon>
        <taxon>Gnathifera</taxon>
        <taxon>Rotifera</taxon>
        <taxon>Eurotatoria</taxon>
        <taxon>Bdelloidea</taxon>
        <taxon>Philodinida</taxon>
        <taxon>Philodinidae</taxon>
        <taxon>Rotaria</taxon>
    </lineage>
</organism>
<sequence>MINDGSPSNLSEYTKTDKKLMQSDLTARARQISASNESIHRHVRILGEQERVDTKKWLCILDHVYDDLYYSPSQHDRTSFRERLKENLPNHESIRTTAPSIVTSTLNNTQVIVLEELIDTKAAKYSDVGDAKN</sequence>
<dbReference type="Proteomes" id="UP000663887">
    <property type="component" value="Unassembled WGS sequence"/>
</dbReference>